<accession>A0ABC8UBZ9</accession>
<dbReference type="InterPro" id="IPR039999">
    <property type="entry name" value="LYAR"/>
</dbReference>
<evidence type="ECO:0000313" key="11">
    <source>
        <dbReference type="Proteomes" id="UP001642360"/>
    </source>
</evidence>
<comment type="caution">
    <text evidence="10">The sequence shown here is derived from an EMBL/GenBank/DDBJ whole genome shotgun (WGS) entry which is preliminary data.</text>
</comment>
<evidence type="ECO:0000256" key="8">
    <source>
        <dbReference type="SAM" id="MobiDB-lite"/>
    </source>
</evidence>
<keyword evidence="2" id="KW-0479">Metal-binding</keyword>
<dbReference type="InterPro" id="IPR014898">
    <property type="entry name" value="Znf_C2H2_LYAR"/>
</dbReference>
<evidence type="ECO:0000256" key="1">
    <source>
        <dbReference type="ARBA" id="ARBA00004123"/>
    </source>
</evidence>
<dbReference type="Pfam" id="PF12874">
    <property type="entry name" value="zf-met"/>
    <property type="match status" value="1"/>
</dbReference>
<feature type="region of interest" description="Disordered" evidence="8">
    <location>
        <begin position="115"/>
        <end position="153"/>
    </location>
</feature>
<protein>
    <recommendedName>
        <fullName evidence="9">U1-type domain-containing protein</fullName>
    </recommendedName>
</protein>
<dbReference type="Pfam" id="PF08790">
    <property type="entry name" value="zf-LYAR"/>
    <property type="match status" value="1"/>
</dbReference>
<dbReference type="PANTHER" id="PTHR13100">
    <property type="entry name" value="CELL GROWTH-REGULATING NUCLEOLAR PROTEIN LYAR"/>
    <property type="match status" value="1"/>
</dbReference>
<dbReference type="AlphaFoldDB" id="A0ABC8UBZ9"/>
<evidence type="ECO:0000256" key="4">
    <source>
        <dbReference type="ARBA" id="ARBA00022771"/>
    </source>
</evidence>
<feature type="region of interest" description="Disordered" evidence="8">
    <location>
        <begin position="56"/>
        <end position="85"/>
    </location>
</feature>
<dbReference type="PANTHER" id="PTHR13100:SF10">
    <property type="entry name" value="CELL GROWTH-REGULATING NUCLEOLAR PROTEIN"/>
    <property type="match status" value="1"/>
</dbReference>
<proteinExistence type="predicted"/>
<keyword evidence="4 7" id="KW-0863">Zinc-finger</keyword>
<gene>
    <name evidence="10" type="ORF">ILEXP_LOCUS46984</name>
</gene>
<feature type="compositionally biased region" description="Polar residues" evidence="8">
    <location>
        <begin position="131"/>
        <end position="144"/>
    </location>
</feature>
<dbReference type="InterPro" id="IPR003604">
    <property type="entry name" value="Matrin/U1-like-C_Znf_C2H2"/>
</dbReference>
<evidence type="ECO:0000256" key="5">
    <source>
        <dbReference type="ARBA" id="ARBA00022833"/>
    </source>
</evidence>
<keyword evidence="5" id="KW-0862">Zinc</keyword>
<name>A0ABC8UBZ9_9AQUA</name>
<feature type="domain" description="U1-type" evidence="9">
    <location>
        <begin position="92"/>
        <end position="126"/>
    </location>
</feature>
<dbReference type="EMBL" id="CAUOFW020006969">
    <property type="protein sequence ID" value="CAK9177117.1"/>
    <property type="molecule type" value="Genomic_DNA"/>
</dbReference>
<evidence type="ECO:0000256" key="2">
    <source>
        <dbReference type="ARBA" id="ARBA00022723"/>
    </source>
</evidence>
<evidence type="ECO:0000256" key="6">
    <source>
        <dbReference type="ARBA" id="ARBA00023242"/>
    </source>
</evidence>
<dbReference type="Proteomes" id="UP001642360">
    <property type="component" value="Unassembled WGS sequence"/>
</dbReference>
<dbReference type="SUPFAM" id="SSF57667">
    <property type="entry name" value="beta-beta-alpha zinc fingers"/>
    <property type="match status" value="3"/>
</dbReference>
<feature type="region of interest" description="Disordered" evidence="8">
    <location>
        <begin position="183"/>
        <end position="216"/>
    </location>
</feature>
<dbReference type="GO" id="GO:0005634">
    <property type="term" value="C:nucleus"/>
    <property type="evidence" value="ECO:0007669"/>
    <property type="project" value="UniProtKB-SubCell"/>
</dbReference>
<evidence type="ECO:0000256" key="7">
    <source>
        <dbReference type="PROSITE-ProRule" id="PRU01145"/>
    </source>
</evidence>
<keyword evidence="11" id="KW-1185">Reference proteome</keyword>
<dbReference type="PROSITE" id="PS51804">
    <property type="entry name" value="ZF_C2HC_LYAR"/>
    <property type="match status" value="2"/>
</dbReference>
<dbReference type="Gene3D" id="3.30.1490.490">
    <property type="match status" value="1"/>
</dbReference>
<evidence type="ECO:0000256" key="3">
    <source>
        <dbReference type="ARBA" id="ARBA00022737"/>
    </source>
</evidence>
<keyword evidence="6" id="KW-0539">Nucleus</keyword>
<dbReference type="SMART" id="SM00451">
    <property type="entry name" value="ZnF_U1"/>
    <property type="match status" value="1"/>
</dbReference>
<evidence type="ECO:0000313" key="10">
    <source>
        <dbReference type="EMBL" id="CAK9177117.1"/>
    </source>
</evidence>
<dbReference type="InterPro" id="IPR013087">
    <property type="entry name" value="Znf_C2H2_type"/>
</dbReference>
<reference evidence="10 11" key="1">
    <citation type="submission" date="2024-02" db="EMBL/GenBank/DDBJ databases">
        <authorList>
            <person name="Vignale AGUSTIN F."/>
            <person name="Sosa J E."/>
            <person name="Modenutti C."/>
        </authorList>
    </citation>
    <scope>NUCLEOTIDE SEQUENCE [LARGE SCALE GENOMIC DNA]</scope>
</reference>
<dbReference type="FunFam" id="3.30.160.60:FF:001583">
    <property type="entry name" value="UBP1-associated proteins 1C"/>
    <property type="match status" value="1"/>
</dbReference>
<organism evidence="10 11">
    <name type="scientific">Ilex paraguariensis</name>
    <name type="common">yerba mate</name>
    <dbReference type="NCBI Taxonomy" id="185542"/>
    <lineage>
        <taxon>Eukaryota</taxon>
        <taxon>Viridiplantae</taxon>
        <taxon>Streptophyta</taxon>
        <taxon>Embryophyta</taxon>
        <taxon>Tracheophyta</taxon>
        <taxon>Spermatophyta</taxon>
        <taxon>Magnoliopsida</taxon>
        <taxon>eudicotyledons</taxon>
        <taxon>Gunneridae</taxon>
        <taxon>Pentapetalae</taxon>
        <taxon>asterids</taxon>
        <taxon>campanulids</taxon>
        <taxon>Aquifoliales</taxon>
        <taxon>Aquifoliaceae</taxon>
        <taxon>Ilex</taxon>
    </lineage>
</organism>
<dbReference type="InterPro" id="IPR036236">
    <property type="entry name" value="Znf_C2H2_sf"/>
</dbReference>
<dbReference type="Gene3D" id="3.30.160.60">
    <property type="entry name" value="Classic Zinc Finger"/>
    <property type="match status" value="1"/>
</dbReference>
<dbReference type="GO" id="GO:0008270">
    <property type="term" value="F:zinc ion binding"/>
    <property type="evidence" value="ECO:0007669"/>
    <property type="project" value="UniProtKB-KW"/>
</dbReference>
<sequence>MVWFQCEDCGDNLKKPKLPAHFRICSATKLSCIDCGQVFGQQSVEGHTQCITEAEKYGPKGQGKGSNGATAKPNSDLKQKPDVDINVGLSEHPPWFCSLCNTKATSQQTLLLHAEGKKHRTKARAFHAKQQPKQTEGSSPNAKVSPTDDTEDETLASKGVDELKEHHLSKVVCAHDSTEEEKRSSPLCKKRKLKASENDGARQKTGGDASGELDSGEVIQVERVEPEKTKCQVKKAKHSVAKEDKVVDSSSPNDGKKKIKWKKLITCILKSVCFLVAPLKLLFN</sequence>
<comment type="subcellular location">
    <subcellularLocation>
        <location evidence="1">Nucleus</location>
    </subcellularLocation>
</comment>
<feature type="compositionally biased region" description="Basic residues" evidence="8">
    <location>
        <begin position="116"/>
        <end position="127"/>
    </location>
</feature>
<dbReference type="FunFam" id="3.30.1490.490:FF:000001">
    <property type="entry name" value="cell growth-regulating nucleolar protein-like"/>
    <property type="match status" value="1"/>
</dbReference>
<evidence type="ECO:0000259" key="9">
    <source>
        <dbReference type="SMART" id="SM00451"/>
    </source>
</evidence>
<keyword evidence="3" id="KW-0677">Repeat</keyword>